<keyword evidence="4" id="KW-1185">Reference proteome</keyword>
<feature type="region of interest" description="Disordered" evidence="1">
    <location>
        <begin position="107"/>
        <end position="151"/>
    </location>
</feature>
<evidence type="ECO:0000313" key="4">
    <source>
        <dbReference type="Proteomes" id="UP000053660"/>
    </source>
</evidence>
<accession>A0A0B1TQB4</accession>
<evidence type="ECO:0000256" key="1">
    <source>
        <dbReference type="SAM" id="MobiDB-lite"/>
    </source>
</evidence>
<protein>
    <submittedName>
        <fullName evidence="3">Uncharacterized protein</fullName>
    </submittedName>
</protein>
<evidence type="ECO:0000313" key="3">
    <source>
        <dbReference type="EMBL" id="KHJ97575.1"/>
    </source>
</evidence>
<feature type="transmembrane region" description="Helical" evidence="2">
    <location>
        <begin position="44"/>
        <end position="64"/>
    </location>
</feature>
<feature type="compositionally biased region" description="Gly residues" evidence="1">
    <location>
        <begin position="107"/>
        <end position="123"/>
    </location>
</feature>
<evidence type="ECO:0000256" key="2">
    <source>
        <dbReference type="SAM" id="Phobius"/>
    </source>
</evidence>
<keyword evidence="2" id="KW-1133">Transmembrane helix</keyword>
<dbReference type="Proteomes" id="UP000053660">
    <property type="component" value="Unassembled WGS sequence"/>
</dbReference>
<sequence>MEGSDAFMFVDEKSCLKDCRDIVTQCCFYPIDKRQGEQEKTPSSVMNVFLLLLLISAGVVAYPWPGYGRPILGGGNYGYGAGGGGFPGGGIQGGGFPGGGFQGGGFPGGGGAFPGGGGGGFGQQSGFSESQSSSFQQSQGGSTFGGGFGRR</sequence>
<dbReference type="AlphaFoldDB" id="A0A0B1TQB4"/>
<feature type="compositionally biased region" description="Gly residues" evidence="1">
    <location>
        <begin position="142"/>
        <end position="151"/>
    </location>
</feature>
<organism evidence="3 4">
    <name type="scientific">Oesophagostomum dentatum</name>
    <name type="common">Nodular worm</name>
    <dbReference type="NCBI Taxonomy" id="61180"/>
    <lineage>
        <taxon>Eukaryota</taxon>
        <taxon>Metazoa</taxon>
        <taxon>Ecdysozoa</taxon>
        <taxon>Nematoda</taxon>
        <taxon>Chromadorea</taxon>
        <taxon>Rhabditida</taxon>
        <taxon>Rhabditina</taxon>
        <taxon>Rhabditomorpha</taxon>
        <taxon>Strongyloidea</taxon>
        <taxon>Strongylidae</taxon>
        <taxon>Oesophagostomum</taxon>
    </lineage>
</organism>
<name>A0A0B1TQB4_OESDE</name>
<keyword evidence="2" id="KW-0812">Transmembrane</keyword>
<reference evidence="3 4" key="1">
    <citation type="submission" date="2014-03" db="EMBL/GenBank/DDBJ databases">
        <title>Draft genome of the hookworm Oesophagostomum dentatum.</title>
        <authorList>
            <person name="Mitreva M."/>
        </authorList>
    </citation>
    <scope>NUCLEOTIDE SEQUENCE [LARGE SCALE GENOMIC DNA]</scope>
    <source>
        <strain evidence="3 4">OD-Hann</strain>
    </source>
</reference>
<proteinExistence type="predicted"/>
<gene>
    <name evidence="3" type="ORF">OESDEN_02439</name>
</gene>
<dbReference type="EMBL" id="KN549432">
    <property type="protein sequence ID" value="KHJ97575.1"/>
    <property type="molecule type" value="Genomic_DNA"/>
</dbReference>
<keyword evidence="2" id="KW-0472">Membrane</keyword>
<feature type="compositionally biased region" description="Low complexity" evidence="1">
    <location>
        <begin position="124"/>
        <end position="141"/>
    </location>
</feature>